<keyword evidence="2" id="KW-0812">Transmembrane</keyword>
<accession>A0A6I6LIR3</accession>
<dbReference type="AlphaFoldDB" id="A0A6I6LIR3"/>
<protein>
    <submittedName>
        <fullName evidence="4">Tripartite tricarboxylate transporter TctB family protein</fullName>
    </submittedName>
</protein>
<keyword evidence="2" id="KW-0472">Membrane</keyword>
<feature type="transmembrane region" description="Helical" evidence="2">
    <location>
        <begin position="138"/>
        <end position="154"/>
    </location>
</feature>
<dbReference type="Pfam" id="PF07331">
    <property type="entry name" value="TctB"/>
    <property type="match status" value="1"/>
</dbReference>
<evidence type="ECO:0000313" key="4">
    <source>
        <dbReference type="EMBL" id="QGZ28850.1"/>
    </source>
</evidence>
<evidence type="ECO:0000259" key="3">
    <source>
        <dbReference type="Pfam" id="PF07331"/>
    </source>
</evidence>
<feature type="region of interest" description="Disordered" evidence="1">
    <location>
        <begin position="1"/>
        <end position="32"/>
    </location>
</feature>
<dbReference type="EMBL" id="CP046902">
    <property type="protein sequence ID" value="QGZ28850.1"/>
    <property type="molecule type" value="Genomic_DNA"/>
</dbReference>
<dbReference type="InterPro" id="IPR009936">
    <property type="entry name" value="DUF1468"/>
</dbReference>
<feature type="transmembrane region" description="Helical" evidence="2">
    <location>
        <begin position="39"/>
        <end position="61"/>
    </location>
</feature>
<keyword evidence="2" id="KW-1133">Transmembrane helix</keyword>
<gene>
    <name evidence="4" type="ORF">GQA94_01760</name>
</gene>
<sequence length="192" mass="21205">MRSAITSPRTWRVGSTWPARPNSSKRRSRMSAATGRPRWANVNTLLGVFWLSAALVFVFYLVPNYIEEAPMIQNPMQSPRWLPGVAGWLVAVLSLALIVEGCLRPPERTASATASAPAWRWLLMIAGLGAYWLLFEPLGAIAAGILGTLLLFAAHPVRKPWLYLLAVALPWLVSLLFIHVLNVPLPSGTLWD</sequence>
<proteinExistence type="predicted"/>
<evidence type="ECO:0000256" key="1">
    <source>
        <dbReference type="SAM" id="MobiDB-lite"/>
    </source>
</evidence>
<feature type="transmembrane region" description="Helical" evidence="2">
    <location>
        <begin position="111"/>
        <end position="132"/>
    </location>
</feature>
<feature type="domain" description="DUF1468" evidence="3">
    <location>
        <begin position="53"/>
        <end position="186"/>
    </location>
</feature>
<reference evidence="4 5" key="1">
    <citation type="submission" date="2019-12" db="EMBL/GenBank/DDBJ databases">
        <title>Complete genome sequence of Pseudomonas stutzeri.</title>
        <authorList>
            <person name="Lim S.R."/>
            <person name="Kim J.H."/>
        </authorList>
    </citation>
    <scope>NUCLEOTIDE SEQUENCE [LARGE SCALE GENOMIC DNA]</scope>
    <source>
        <strain evidence="4 5">PM101005</strain>
    </source>
</reference>
<organism evidence="4 5">
    <name type="scientific">Stutzerimonas stutzeri</name>
    <name type="common">Pseudomonas stutzeri</name>
    <dbReference type="NCBI Taxonomy" id="316"/>
    <lineage>
        <taxon>Bacteria</taxon>
        <taxon>Pseudomonadati</taxon>
        <taxon>Pseudomonadota</taxon>
        <taxon>Gammaproteobacteria</taxon>
        <taxon>Pseudomonadales</taxon>
        <taxon>Pseudomonadaceae</taxon>
        <taxon>Stutzerimonas</taxon>
    </lineage>
</organism>
<feature type="transmembrane region" description="Helical" evidence="2">
    <location>
        <begin position="81"/>
        <end position="99"/>
    </location>
</feature>
<name>A0A6I6LIR3_STUST</name>
<evidence type="ECO:0000313" key="5">
    <source>
        <dbReference type="Proteomes" id="UP000438983"/>
    </source>
</evidence>
<evidence type="ECO:0000256" key="2">
    <source>
        <dbReference type="SAM" id="Phobius"/>
    </source>
</evidence>
<dbReference type="Proteomes" id="UP000438983">
    <property type="component" value="Chromosome"/>
</dbReference>
<feature type="transmembrane region" description="Helical" evidence="2">
    <location>
        <begin position="161"/>
        <end position="181"/>
    </location>
</feature>